<comment type="caution">
    <text evidence="2">The sequence shown here is derived from an EMBL/GenBank/DDBJ whole genome shotgun (WGS) entry which is preliminary data.</text>
</comment>
<feature type="region of interest" description="Disordered" evidence="1">
    <location>
        <begin position="496"/>
        <end position="531"/>
    </location>
</feature>
<dbReference type="EMBL" id="PEJP01000065">
    <property type="protein sequence ID" value="RYO39083.1"/>
    <property type="molecule type" value="Genomic_DNA"/>
</dbReference>
<proteinExistence type="predicted"/>
<evidence type="ECO:0000313" key="2">
    <source>
        <dbReference type="EMBL" id="RYO39083.1"/>
    </source>
</evidence>
<evidence type="ECO:0000313" key="3">
    <source>
        <dbReference type="Proteomes" id="UP000293823"/>
    </source>
</evidence>
<feature type="region of interest" description="Disordered" evidence="1">
    <location>
        <begin position="306"/>
        <end position="331"/>
    </location>
</feature>
<keyword evidence="3" id="KW-1185">Reference proteome</keyword>
<reference evidence="3" key="1">
    <citation type="journal article" date="2019" name="bioRxiv">
        <title>Genomics, evolutionary history and diagnostics of the Alternaria alternata species group including apple and Asian pear pathotypes.</title>
        <authorList>
            <person name="Armitage A.D."/>
            <person name="Cockerton H.M."/>
            <person name="Sreenivasaprasad S."/>
            <person name="Woodhall J.W."/>
            <person name="Lane C.R."/>
            <person name="Harrison R.J."/>
            <person name="Clarkson J.P."/>
        </authorList>
    </citation>
    <scope>NUCLEOTIDE SEQUENCE [LARGE SCALE GENOMIC DNA]</scope>
    <source>
        <strain evidence="3">RGR 97.0016</strain>
    </source>
</reference>
<dbReference type="Proteomes" id="UP000293823">
    <property type="component" value="Unassembled WGS sequence"/>
</dbReference>
<feature type="region of interest" description="Disordered" evidence="1">
    <location>
        <begin position="116"/>
        <end position="148"/>
    </location>
</feature>
<protein>
    <submittedName>
        <fullName evidence="2">Uncharacterized protein</fullName>
    </submittedName>
</protein>
<accession>A0A4Q4QDQ2</accession>
<gene>
    <name evidence="2" type="ORF">AA0113_g11223</name>
</gene>
<evidence type="ECO:0000256" key="1">
    <source>
        <dbReference type="SAM" id="MobiDB-lite"/>
    </source>
</evidence>
<feature type="compositionally biased region" description="Polar residues" evidence="1">
    <location>
        <begin position="18"/>
        <end position="28"/>
    </location>
</feature>
<name>A0A4Q4QDQ2_9PLEO</name>
<feature type="region of interest" description="Disordered" evidence="1">
    <location>
        <begin position="1"/>
        <end position="29"/>
    </location>
</feature>
<dbReference type="OrthoDB" id="5752at2759"/>
<feature type="compositionally biased region" description="Polar residues" evidence="1">
    <location>
        <begin position="310"/>
        <end position="328"/>
    </location>
</feature>
<organism evidence="2 3">
    <name type="scientific">Alternaria arborescens</name>
    <dbReference type="NCBI Taxonomy" id="156630"/>
    <lineage>
        <taxon>Eukaryota</taxon>
        <taxon>Fungi</taxon>
        <taxon>Dikarya</taxon>
        <taxon>Ascomycota</taxon>
        <taxon>Pezizomycotina</taxon>
        <taxon>Dothideomycetes</taxon>
        <taxon>Pleosporomycetidae</taxon>
        <taxon>Pleosporales</taxon>
        <taxon>Pleosporineae</taxon>
        <taxon>Pleosporaceae</taxon>
        <taxon>Alternaria</taxon>
        <taxon>Alternaria sect. Alternaria</taxon>
    </lineage>
</organism>
<dbReference type="AlphaFoldDB" id="A0A4Q4QDQ2"/>
<feature type="region of interest" description="Disordered" evidence="1">
    <location>
        <begin position="169"/>
        <end position="199"/>
    </location>
</feature>
<sequence length="531" mass="58899">MTVQHSLMDSSAPRAPHSGNSNGDTPSSGPIDYNTYKYVVCDGCHQRLSNEHTPVEMPYCRHIFGKEYNDPGVIARESPRDGSYADLDPNQVVEWGRINAQERANESERRAHFKREMAREQPLFKNGVPTPITSSGQANKDGRSRPAPANARFDAVKFGFHERANRLEREDRITQRESAQPRGCSSSALPPLGESIESQRQKNKAAWRLVEARRLFNNEPKTKSPPPIHPPFPPPAATFIPGKSHNQTVEELRHSVGFQTSKDKYAPKGKKWSFSGTQSSNVVNGPLRLEVAPYNNPVTPFRGQAFLPNRTPSFSSDNHTQPSTSGSTPLRPEAVAFEMSRPSPREHSSLVDYATWPTYTDWAAVHKSFRADDIVVPASQLYRNPYSGALFNNSGQEVIPPPNKHPLPGNHPLNSLMTNNPETFHRGQLVKSRQVFPPPYNLPRGEVPSAIPEGEKGIELLQRATSSYSDRSISSSGPSSIRSRFIKYESCIIGVDGSDDGGGRGAGEEALLFEPVSGQRKRRNSDFADWD</sequence>